<name>A0A0N5A789_PARTI</name>
<dbReference type="PROSITE" id="PS50011">
    <property type="entry name" value="PROTEIN_KINASE_DOM"/>
    <property type="match status" value="1"/>
</dbReference>
<dbReference type="AlphaFoldDB" id="A0A0N5A789"/>
<feature type="domain" description="Protein kinase" evidence="1">
    <location>
        <begin position="27"/>
        <end position="312"/>
    </location>
</feature>
<dbReference type="GO" id="GO:0004672">
    <property type="term" value="F:protein kinase activity"/>
    <property type="evidence" value="ECO:0007669"/>
    <property type="project" value="InterPro"/>
</dbReference>
<evidence type="ECO:0000313" key="2">
    <source>
        <dbReference type="Proteomes" id="UP000038045"/>
    </source>
</evidence>
<dbReference type="Gene3D" id="1.10.510.10">
    <property type="entry name" value="Transferase(Phosphotransferase) domain 1"/>
    <property type="match status" value="1"/>
</dbReference>
<dbReference type="GO" id="GO:0005524">
    <property type="term" value="F:ATP binding"/>
    <property type="evidence" value="ECO:0007669"/>
    <property type="project" value="InterPro"/>
</dbReference>
<dbReference type="InterPro" id="IPR050235">
    <property type="entry name" value="CK1_Ser-Thr_kinase"/>
</dbReference>
<dbReference type="SUPFAM" id="SSF56112">
    <property type="entry name" value="Protein kinase-like (PK-like)"/>
    <property type="match status" value="1"/>
</dbReference>
<dbReference type="PANTHER" id="PTHR11909">
    <property type="entry name" value="CASEIN KINASE-RELATED"/>
    <property type="match status" value="1"/>
</dbReference>
<protein>
    <submittedName>
        <fullName evidence="3">Protein kinase domain-containing protein</fullName>
    </submittedName>
</protein>
<dbReference type="STRING" id="131310.A0A0N5A789"/>
<dbReference type="InterPro" id="IPR011009">
    <property type="entry name" value="Kinase-like_dom_sf"/>
</dbReference>
<proteinExistence type="predicted"/>
<evidence type="ECO:0000313" key="3">
    <source>
        <dbReference type="WBParaSite" id="PTRK_0001787500.1"/>
    </source>
</evidence>
<dbReference type="Proteomes" id="UP000038045">
    <property type="component" value="Unplaced"/>
</dbReference>
<reference evidence="3" key="1">
    <citation type="submission" date="2017-02" db="UniProtKB">
        <authorList>
            <consortium name="WormBaseParasite"/>
        </authorList>
    </citation>
    <scope>IDENTIFICATION</scope>
</reference>
<accession>A0A0N5A789</accession>
<keyword evidence="2" id="KW-1185">Reference proteome</keyword>
<organism evidence="2 3">
    <name type="scientific">Parastrongyloides trichosuri</name>
    <name type="common">Possum-specific nematode worm</name>
    <dbReference type="NCBI Taxonomy" id="131310"/>
    <lineage>
        <taxon>Eukaryota</taxon>
        <taxon>Metazoa</taxon>
        <taxon>Ecdysozoa</taxon>
        <taxon>Nematoda</taxon>
        <taxon>Chromadorea</taxon>
        <taxon>Rhabditida</taxon>
        <taxon>Tylenchina</taxon>
        <taxon>Panagrolaimomorpha</taxon>
        <taxon>Strongyloidoidea</taxon>
        <taxon>Strongyloididae</taxon>
        <taxon>Parastrongyloides</taxon>
    </lineage>
</organism>
<evidence type="ECO:0000259" key="1">
    <source>
        <dbReference type="PROSITE" id="PS50011"/>
    </source>
</evidence>
<dbReference type="Gene3D" id="3.30.200.20">
    <property type="entry name" value="Phosphorylase Kinase, domain 1"/>
    <property type="match status" value="1"/>
</dbReference>
<sequence>MDPSEYVSGEKYTLPLVLSTNKKKDGYKLEEIICCGKFGIVYGGIQTDLNRKIIVKFLSPNGYLVVNEFLKIMQDTDRFKTTILNSYDNGINIETNIPFLVMEGEWINFGEIVNSKDYIINYDRFFAGALQAVEYLHDRGFYHNNLRPSSFWYRIDEKLKFSNQTTPIKLADYEFCIKKPNISGKDIDLLDPEVSKIYEKWYSSKSYDINYCGMSLHTEPIKYMKHNLESLFYIFLEYCEGELPWSKYPNDEKLILKEKMEMRKPDYDYFYFVPRFMREIICFIDNMKPDEVPNNEKIWERLKEMRGWENFYDVVNETNGDKYYMHVLMLQMNKVPDRRKLDVYKRCPGVKEAADKERIEKMKRKEKSIEKKEVVTSTEKSKQKESFFVKLFKKKSKNKNKT</sequence>
<dbReference type="WBParaSite" id="PTRK_0001787500.1">
    <property type="protein sequence ID" value="PTRK_0001787500.1"/>
    <property type="gene ID" value="PTRK_0001787500"/>
</dbReference>
<dbReference type="InterPro" id="IPR000719">
    <property type="entry name" value="Prot_kinase_dom"/>
</dbReference>
<dbReference type="SMART" id="SM00220">
    <property type="entry name" value="S_TKc"/>
    <property type="match status" value="1"/>
</dbReference>